<proteinExistence type="predicted"/>
<dbReference type="EMBL" id="VSSQ01014698">
    <property type="protein sequence ID" value="MPM54205.1"/>
    <property type="molecule type" value="Genomic_DNA"/>
</dbReference>
<comment type="caution">
    <text evidence="1">The sequence shown here is derived from an EMBL/GenBank/DDBJ whole genome shotgun (WGS) entry which is preliminary data.</text>
</comment>
<evidence type="ECO:0000313" key="1">
    <source>
        <dbReference type="EMBL" id="MPM54205.1"/>
    </source>
</evidence>
<gene>
    <name evidence="1" type="ORF">SDC9_100979</name>
</gene>
<sequence>MEGGALDLLPRGADGVKIHLIGHCGFGVQLAGGAQDIHGGSHAPSRDVAVVNGQNGMIEHSHVVNQRLTGGSEHLGDPARCAVQKFKGFLTGHIRIPPTLNILSLRPSKYKGRAGKKRPVREGRSSMFLRKIIFLFSLGDKVISTLRPLRK</sequence>
<accession>A0A645ALT8</accession>
<protein>
    <submittedName>
        <fullName evidence="1">Uncharacterized protein</fullName>
    </submittedName>
</protein>
<name>A0A645ALT8_9ZZZZ</name>
<reference evidence="1" key="1">
    <citation type="submission" date="2019-08" db="EMBL/GenBank/DDBJ databases">
        <authorList>
            <person name="Kucharzyk K."/>
            <person name="Murdoch R.W."/>
            <person name="Higgins S."/>
            <person name="Loffler F."/>
        </authorList>
    </citation>
    <scope>NUCLEOTIDE SEQUENCE</scope>
</reference>
<organism evidence="1">
    <name type="scientific">bioreactor metagenome</name>
    <dbReference type="NCBI Taxonomy" id="1076179"/>
    <lineage>
        <taxon>unclassified sequences</taxon>
        <taxon>metagenomes</taxon>
        <taxon>ecological metagenomes</taxon>
    </lineage>
</organism>
<dbReference type="AlphaFoldDB" id="A0A645ALT8"/>